<protein>
    <submittedName>
        <fullName evidence="6">LysR family transcriptional regulator</fullName>
    </submittedName>
</protein>
<evidence type="ECO:0000256" key="2">
    <source>
        <dbReference type="ARBA" id="ARBA00023015"/>
    </source>
</evidence>
<sequence length="289" mass="31247">MTDTTRPLDIDTVQAFVLVADFASFTRAAEALDTSQAAISLKLKRLEERLGYRLLERTPRHVRLSAQGERFIGAARTLLNAHECALGDLGGHASRRLVIGISDHVAGPDLPTWLNRLAAYDPMVILEVRIASSRDLVAAFDRNELDAVIVRNEGDRQDGEVLAVERFGWFAAPTWQHNSDAPLRIATLAAPCGVRHLATRALDDARIDWTEVFVGGGVMAVGAAVSAGLGVAALAQRVAPAGAVDVGEQYGLPALPVSEVKLYSRINDERSRDTLRALSATFRSAKTFL</sequence>
<dbReference type="InterPro" id="IPR005119">
    <property type="entry name" value="LysR_subst-bd"/>
</dbReference>
<dbReference type="InterPro" id="IPR036388">
    <property type="entry name" value="WH-like_DNA-bd_sf"/>
</dbReference>
<dbReference type="Proteomes" id="UP000284656">
    <property type="component" value="Unassembled WGS sequence"/>
</dbReference>
<dbReference type="SUPFAM" id="SSF46785">
    <property type="entry name" value="Winged helix' DNA-binding domain"/>
    <property type="match status" value="1"/>
</dbReference>
<organism evidence="6 7">
    <name type="scientific">Pseudomonas poae</name>
    <dbReference type="NCBI Taxonomy" id="200451"/>
    <lineage>
        <taxon>Bacteria</taxon>
        <taxon>Pseudomonadati</taxon>
        <taxon>Pseudomonadota</taxon>
        <taxon>Gammaproteobacteria</taxon>
        <taxon>Pseudomonadales</taxon>
        <taxon>Pseudomonadaceae</taxon>
        <taxon>Pseudomonas</taxon>
    </lineage>
</organism>
<evidence type="ECO:0000259" key="5">
    <source>
        <dbReference type="PROSITE" id="PS50931"/>
    </source>
</evidence>
<dbReference type="EMBL" id="MOAY01000081">
    <property type="protein sequence ID" value="ROM33647.1"/>
    <property type="molecule type" value="Genomic_DNA"/>
</dbReference>
<evidence type="ECO:0000256" key="3">
    <source>
        <dbReference type="ARBA" id="ARBA00023125"/>
    </source>
</evidence>
<dbReference type="Gene3D" id="1.10.10.10">
    <property type="entry name" value="Winged helix-like DNA-binding domain superfamily/Winged helix DNA-binding domain"/>
    <property type="match status" value="1"/>
</dbReference>
<dbReference type="Gene3D" id="3.40.190.10">
    <property type="entry name" value="Periplasmic binding protein-like II"/>
    <property type="match status" value="2"/>
</dbReference>
<gene>
    <name evidence="6" type="ORF">BK648_22945</name>
</gene>
<dbReference type="RefSeq" id="WP_123718035.1">
    <property type="nucleotide sequence ID" value="NZ_MOAY01000081.1"/>
</dbReference>
<dbReference type="PANTHER" id="PTHR30579">
    <property type="entry name" value="TRANSCRIPTIONAL REGULATOR"/>
    <property type="match status" value="1"/>
</dbReference>
<dbReference type="AlphaFoldDB" id="A0A423EQQ5"/>
<reference evidence="6 7" key="1">
    <citation type="submission" date="2016-10" db="EMBL/GenBank/DDBJ databases">
        <title>Comparative genome analysis of multiple Pseudomonas spp. focuses on biocontrol and plant growth promoting traits.</title>
        <authorList>
            <person name="Tao X.-Y."/>
            <person name="Taylor C.G."/>
        </authorList>
    </citation>
    <scope>NUCLEOTIDE SEQUENCE [LARGE SCALE GENOMIC DNA]</scope>
    <source>
        <strain evidence="6 7">29G9</strain>
    </source>
</reference>
<keyword evidence="2" id="KW-0805">Transcription regulation</keyword>
<dbReference type="PROSITE" id="PS50931">
    <property type="entry name" value="HTH_LYSR"/>
    <property type="match status" value="1"/>
</dbReference>
<evidence type="ECO:0000313" key="7">
    <source>
        <dbReference type="Proteomes" id="UP000284656"/>
    </source>
</evidence>
<dbReference type="Pfam" id="PF03466">
    <property type="entry name" value="LysR_substrate"/>
    <property type="match status" value="1"/>
</dbReference>
<proteinExistence type="inferred from homology"/>
<dbReference type="InterPro" id="IPR000847">
    <property type="entry name" value="LysR_HTH_N"/>
</dbReference>
<dbReference type="PRINTS" id="PR00039">
    <property type="entry name" value="HTHLYSR"/>
</dbReference>
<name>A0A423EQQ5_9PSED</name>
<comment type="similarity">
    <text evidence="1">Belongs to the LysR transcriptional regulatory family.</text>
</comment>
<dbReference type="InterPro" id="IPR050176">
    <property type="entry name" value="LTTR"/>
</dbReference>
<feature type="domain" description="HTH lysR-type" evidence="5">
    <location>
        <begin position="8"/>
        <end position="65"/>
    </location>
</feature>
<dbReference type="Pfam" id="PF00126">
    <property type="entry name" value="HTH_1"/>
    <property type="match status" value="1"/>
</dbReference>
<dbReference type="PANTHER" id="PTHR30579:SF7">
    <property type="entry name" value="HTH-TYPE TRANSCRIPTIONAL REGULATOR LRHA-RELATED"/>
    <property type="match status" value="1"/>
</dbReference>
<dbReference type="FunFam" id="1.10.10.10:FF:000001">
    <property type="entry name" value="LysR family transcriptional regulator"/>
    <property type="match status" value="1"/>
</dbReference>
<dbReference type="SUPFAM" id="SSF53850">
    <property type="entry name" value="Periplasmic binding protein-like II"/>
    <property type="match status" value="1"/>
</dbReference>
<comment type="caution">
    <text evidence="6">The sequence shown here is derived from an EMBL/GenBank/DDBJ whole genome shotgun (WGS) entry which is preliminary data.</text>
</comment>
<dbReference type="GO" id="GO:0003677">
    <property type="term" value="F:DNA binding"/>
    <property type="evidence" value="ECO:0007669"/>
    <property type="project" value="UniProtKB-KW"/>
</dbReference>
<dbReference type="InterPro" id="IPR036390">
    <property type="entry name" value="WH_DNA-bd_sf"/>
</dbReference>
<evidence type="ECO:0000256" key="1">
    <source>
        <dbReference type="ARBA" id="ARBA00009437"/>
    </source>
</evidence>
<evidence type="ECO:0000256" key="4">
    <source>
        <dbReference type="ARBA" id="ARBA00023163"/>
    </source>
</evidence>
<dbReference type="GO" id="GO:0003700">
    <property type="term" value="F:DNA-binding transcription factor activity"/>
    <property type="evidence" value="ECO:0007669"/>
    <property type="project" value="InterPro"/>
</dbReference>
<keyword evidence="3" id="KW-0238">DNA-binding</keyword>
<evidence type="ECO:0000313" key="6">
    <source>
        <dbReference type="EMBL" id="ROM33647.1"/>
    </source>
</evidence>
<accession>A0A423EQQ5</accession>
<keyword evidence="4" id="KW-0804">Transcription</keyword>